<dbReference type="InterPro" id="IPR005064">
    <property type="entry name" value="BUG"/>
</dbReference>
<dbReference type="Gene3D" id="3.40.190.150">
    <property type="entry name" value="Bordetella uptake gene, domain 1"/>
    <property type="match status" value="1"/>
</dbReference>
<dbReference type="OrthoDB" id="8649424at2"/>
<dbReference type="HOGENOM" id="CLU_045683_0_0_4"/>
<name>V8QYQ7_9BURK</name>
<feature type="signal peptide" evidence="2">
    <location>
        <begin position="1"/>
        <end position="24"/>
    </location>
</feature>
<dbReference type="InterPro" id="IPR042100">
    <property type="entry name" value="Bug_dom1"/>
</dbReference>
<dbReference type="PIRSF" id="PIRSF017082">
    <property type="entry name" value="YflP"/>
    <property type="match status" value="1"/>
</dbReference>
<evidence type="ECO:0000313" key="4">
    <source>
        <dbReference type="Proteomes" id="UP000018733"/>
    </source>
</evidence>
<dbReference type="PATRIC" id="fig|1424334.3.peg.967"/>
<dbReference type="RefSeq" id="WP_024004018.1">
    <property type="nucleotide sequence ID" value="NZ_KI650979.1"/>
</dbReference>
<feature type="chain" id="PRO_5004771854" evidence="2">
    <location>
        <begin position="25"/>
        <end position="324"/>
    </location>
</feature>
<sequence>MKIGSIISAMAAIAGLHTGTIAFADETFPARPITFVVPYAPGGPADLIARIVADKMSNVAGQTIVVENRAGAGGNIAGDHVARSRKDGYTLLFGSSPVLVINPGLYQNMKFDPLKDFTPIAEFGSLPNAVLINKNLPVDKVADLVTYSRNNNATYASAGSGGTTHLSALLFARANNISLTHIPYKGSGPALQALLADQVTMTFTDVFTARPFIESGKLKILGVTSTTRSEMFPEVKTLQEQGMQGIDVNVFFALLAPAGISEFVKNKLSSIAQEVLADKDIQNKLKARGLILPIDNTPDNLANRMASETPMWKRIIQETNAKID</sequence>
<dbReference type="Gene3D" id="3.40.190.10">
    <property type="entry name" value="Periplasmic binding protein-like II"/>
    <property type="match status" value="1"/>
</dbReference>
<dbReference type="eggNOG" id="COG3181">
    <property type="taxonomic scope" value="Bacteria"/>
</dbReference>
<dbReference type="Pfam" id="PF03401">
    <property type="entry name" value="TctC"/>
    <property type="match status" value="1"/>
</dbReference>
<dbReference type="CDD" id="cd07012">
    <property type="entry name" value="PBP2_Bug_TTT"/>
    <property type="match status" value="1"/>
</dbReference>
<dbReference type="SUPFAM" id="SSF53850">
    <property type="entry name" value="Periplasmic binding protein-like II"/>
    <property type="match status" value="1"/>
</dbReference>
<dbReference type="AlphaFoldDB" id="V8QYQ7"/>
<keyword evidence="4" id="KW-1185">Reference proteome</keyword>
<evidence type="ECO:0000313" key="3">
    <source>
        <dbReference type="EMBL" id="ETF04465.1"/>
    </source>
</evidence>
<evidence type="ECO:0000256" key="2">
    <source>
        <dbReference type="SAM" id="SignalP"/>
    </source>
</evidence>
<dbReference type="PANTHER" id="PTHR42928">
    <property type="entry name" value="TRICARBOXYLATE-BINDING PROTEIN"/>
    <property type="match status" value="1"/>
</dbReference>
<keyword evidence="2" id="KW-0732">Signal</keyword>
<dbReference type="STRING" id="1424334.W822_04775"/>
<organism evidence="3 4">
    <name type="scientific">Advenella kashmirensis W13003</name>
    <dbReference type="NCBI Taxonomy" id="1424334"/>
    <lineage>
        <taxon>Bacteria</taxon>
        <taxon>Pseudomonadati</taxon>
        <taxon>Pseudomonadota</taxon>
        <taxon>Betaproteobacteria</taxon>
        <taxon>Burkholderiales</taxon>
        <taxon>Alcaligenaceae</taxon>
    </lineage>
</organism>
<accession>V8QYQ7</accession>
<reference evidence="3 4" key="1">
    <citation type="journal article" date="2014" name="Genome Announc.">
        <title>Draft Genome Sequence of Advenella kashmirensis Strain W13003, a Polycyclic Aromatic Hydrocarbon-Degrading Bacterium.</title>
        <authorList>
            <person name="Wang X."/>
            <person name="Jin D."/>
            <person name="Zhou L."/>
            <person name="Wu L."/>
            <person name="An W."/>
            <person name="Zhao L."/>
        </authorList>
    </citation>
    <scope>NUCLEOTIDE SEQUENCE [LARGE SCALE GENOMIC DNA]</scope>
    <source>
        <strain evidence="3 4">W13003</strain>
    </source>
</reference>
<evidence type="ECO:0000256" key="1">
    <source>
        <dbReference type="ARBA" id="ARBA00006987"/>
    </source>
</evidence>
<protein>
    <submittedName>
        <fullName evidence="3">MFS transporter</fullName>
    </submittedName>
</protein>
<dbReference type="Proteomes" id="UP000018733">
    <property type="component" value="Unassembled WGS sequence"/>
</dbReference>
<comment type="similarity">
    <text evidence="1">Belongs to the UPF0065 (bug) family.</text>
</comment>
<dbReference type="PANTHER" id="PTHR42928:SF5">
    <property type="entry name" value="BLR1237 PROTEIN"/>
    <property type="match status" value="1"/>
</dbReference>
<comment type="caution">
    <text evidence="3">The sequence shown here is derived from an EMBL/GenBank/DDBJ whole genome shotgun (WGS) entry which is preliminary data.</text>
</comment>
<dbReference type="EMBL" id="AYXT01000001">
    <property type="protein sequence ID" value="ETF04465.1"/>
    <property type="molecule type" value="Genomic_DNA"/>
</dbReference>
<gene>
    <name evidence="3" type="ORF">W822_04775</name>
</gene>
<proteinExistence type="inferred from homology"/>